<reference evidence="1 2" key="1">
    <citation type="journal article" date="2019" name="G3 (Bethesda)">
        <title>Sequencing of a Wild Apple (Malus baccata) Genome Unravels the Differences Between Cultivated and Wild Apple Species Regarding Disease Resistance and Cold Tolerance.</title>
        <authorList>
            <person name="Chen X."/>
        </authorList>
    </citation>
    <scope>NUCLEOTIDE SEQUENCE [LARGE SCALE GENOMIC DNA]</scope>
    <source>
        <strain evidence="2">cv. Shandingzi</strain>
        <tissue evidence="1">Leaves</tissue>
    </source>
</reference>
<dbReference type="AlphaFoldDB" id="A0A540KSI4"/>
<dbReference type="EMBL" id="VIEB01000978">
    <property type="protein sequence ID" value="TQD77181.1"/>
    <property type="molecule type" value="Genomic_DNA"/>
</dbReference>
<evidence type="ECO:0000313" key="2">
    <source>
        <dbReference type="Proteomes" id="UP000315295"/>
    </source>
</evidence>
<sequence>MDDGCRSNSSFFKQRGSIHGRWQWVQTSVQIAEVMQSSNGGQGTSAVVRSDQRRTRSELFVLGFGLRQTSGCRAAAMVDAEAVW</sequence>
<evidence type="ECO:0000313" key="1">
    <source>
        <dbReference type="EMBL" id="TQD77181.1"/>
    </source>
</evidence>
<protein>
    <submittedName>
        <fullName evidence="1">Uncharacterized protein</fullName>
    </submittedName>
</protein>
<dbReference type="Proteomes" id="UP000315295">
    <property type="component" value="Unassembled WGS sequence"/>
</dbReference>
<name>A0A540KSI4_MALBA</name>
<comment type="caution">
    <text evidence="1">The sequence shown here is derived from an EMBL/GenBank/DDBJ whole genome shotgun (WGS) entry which is preliminary data.</text>
</comment>
<gene>
    <name evidence="1" type="ORF">C1H46_037286</name>
</gene>
<organism evidence="1 2">
    <name type="scientific">Malus baccata</name>
    <name type="common">Siberian crab apple</name>
    <name type="synonym">Pyrus baccata</name>
    <dbReference type="NCBI Taxonomy" id="106549"/>
    <lineage>
        <taxon>Eukaryota</taxon>
        <taxon>Viridiplantae</taxon>
        <taxon>Streptophyta</taxon>
        <taxon>Embryophyta</taxon>
        <taxon>Tracheophyta</taxon>
        <taxon>Spermatophyta</taxon>
        <taxon>Magnoliopsida</taxon>
        <taxon>eudicotyledons</taxon>
        <taxon>Gunneridae</taxon>
        <taxon>Pentapetalae</taxon>
        <taxon>rosids</taxon>
        <taxon>fabids</taxon>
        <taxon>Rosales</taxon>
        <taxon>Rosaceae</taxon>
        <taxon>Amygdaloideae</taxon>
        <taxon>Maleae</taxon>
        <taxon>Malus</taxon>
    </lineage>
</organism>
<proteinExistence type="predicted"/>
<keyword evidence="2" id="KW-1185">Reference proteome</keyword>
<accession>A0A540KSI4</accession>